<keyword evidence="1" id="KW-0732">Signal</keyword>
<evidence type="ECO:0008006" key="4">
    <source>
        <dbReference type="Google" id="ProtNLM"/>
    </source>
</evidence>
<organism evidence="2 3">
    <name type="scientific">Halorhodospira neutriphila</name>
    <dbReference type="NCBI Taxonomy" id="168379"/>
    <lineage>
        <taxon>Bacteria</taxon>
        <taxon>Pseudomonadati</taxon>
        <taxon>Pseudomonadota</taxon>
        <taxon>Gammaproteobacteria</taxon>
        <taxon>Chromatiales</taxon>
        <taxon>Ectothiorhodospiraceae</taxon>
        <taxon>Halorhodospira</taxon>
    </lineage>
</organism>
<feature type="signal peptide" evidence="1">
    <location>
        <begin position="1"/>
        <end position="22"/>
    </location>
</feature>
<sequence>MVGTDMRSLTLCLAVLLLPLLAAGCASPGVSVSGLKDERERQVRVDTAAYQDHSELGLGIHGPEWHLRGTVGKDTRVAFHQIYLRTGAPQRRRWDEATAVVDGALVHLDVETVDSSPRCSEFGCIYLEDTVIRVEEAHLRHWAEAGGTIQLVSSLAEKAHLDLSLDGAEARQEIDKYLESFQDARSAI</sequence>
<evidence type="ECO:0000313" key="2">
    <source>
        <dbReference type="EMBL" id="MBK1725831.1"/>
    </source>
</evidence>
<comment type="caution">
    <text evidence="2">The sequence shown here is derived from an EMBL/GenBank/DDBJ whole genome shotgun (WGS) entry which is preliminary data.</text>
</comment>
<protein>
    <recommendedName>
        <fullName evidence="4">Lipoprotein</fullName>
    </recommendedName>
</protein>
<dbReference type="EMBL" id="NRSH01000011">
    <property type="protein sequence ID" value="MBK1725831.1"/>
    <property type="molecule type" value="Genomic_DNA"/>
</dbReference>
<gene>
    <name evidence="2" type="ORF">CKO13_02095</name>
</gene>
<dbReference type="PROSITE" id="PS51257">
    <property type="entry name" value="PROKAR_LIPOPROTEIN"/>
    <property type="match status" value="1"/>
</dbReference>
<feature type="chain" id="PRO_5045244332" description="Lipoprotein" evidence="1">
    <location>
        <begin position="23"/>
        <end position="188"/>
    </location>
</feature>
<reference evidence="2 3" key="1">
    <citation type="journal article" date="2020" name="Microorganisms">
        <title>Osmotic Adaptation and Compatible Solute Biosynthesis of Phototrophic Bacteria as Revealed from Genome Analyses.</title>
        <authorList>
            <person name="Imhoff J.F."/>
            <person name="Rahn T."/>
            <person name="Kunzel S."/>
            <person name="Keller A."/>
            <person name="Neulinger S.C."/>
        </authorList>
    </citation>
    <scope>NUCLEOTIDE SEQUENCE [LARGE SCALE GENOMIC DNA]</scope>
    <source>
        <strain evidence="2 3">DSM 15116</strain>
    </source>
</reference>
<evidence type="ECO:0000256" key="1">
    <source>
        <dbReference type="SAM" id="SignalP"/>
    </source>
</evidence>
<accession>A0ABS1E621</accession>
<keyword evidence="3" id="KW-1185">Reference proteome</keyword>
<proteinExistence type="predicted"/>
<evidence type="ECO:0000313" key="3">
    <source>
        <dbReference type="Proteomes" id="UP000738126"/>
    </source>
</evidence>
<name>A0ABS1E621_9GAMM</name>
<dbReference type="Proteomes" id="UP000738126">
    <property type="component" value="Unassembled WGS sequence"/>
</dbReference>